<keyword evidence="2" id="KW-1185">Reference proteome</keyword>
<dbReference type="EMBL" id="FNAI01000018">
    <property type="protein sequence ID" value="SDF47288.1"/>
    <property type="molecule type" value="Genomic_DNA"/>
</dbReference>
<reference evidence="1 2" key="1">
    <citation type="submission" date="2016-10" db="EMBL/GenBank/DDBJ databases">
        <authorList>
            <person name="de Groot N.N."/>
        </authorList>
    </citation>
    <scope>NUCLEOTIDE SEQUENCE [LARGE SCALE GENOMIC DNA]</scope>
    <source>
        <strain evidence="1 2">47C3B</strain>
    </source>
</reference>
<name>A0A1G7LCS4_9SPHI</name>
<evidence type="ECO:0000313" key="1">
    <source>
        <dbReference type="EMBL" id="SDF47288.1"/>
    </source>
</evidence>
<dbReference type="AlphaFoldDB" id="A0A1G7LCS4"/>
<sequence>MPCFTIMLTDCNGQTKQNIKRDALTDTKNSEMKEKFDVEAFNKHQQSNSYEVDLKDSHVSQFSYADGYVEEITSKGQLFKRTKDFYKNGNIKQQGLTFIKGEFMKGIWQFFDSSGNLSHEIDYDSRYKFTWDDVQRFLRENRVNIQDVNTNITRSWKQGEEWVWVITYKTTPDKNGNYIRTVTLNGNSGKIQKEEWTRLQRN</sequence>
<organism evidence="1 2">
    <name type="scientific">Mucilaginibacter pineti</name>
    <dbReference type="NCBI Taxonomy" id="1391627"/>
    <lineage>
        <taxon>Bacteria</taxon>
        <taxon>Pseudomonadati</taxon>
        <taxon>Bacteroidota</taxon>
        <taxon>Sphingobacteriia</taxon>
        <taxon>Sphingobacteriales</taxon>
        <taxon>Sphingobacteriaceae</taxon>
        <taxon>Mucilaginibacter</taxon>
    </lineage>
</organism>
<proteinExistence type="predicted"/>
<evidence type="ECO:0008006" key="3">
    <source>
        <dbReference type="Google" id="ProtNLM"/>
    </source>
</evidence>
<gene>
    <name evidence="1" type="ORF">SAMN05216464_118121</name>
</gene>
<dbReference type="Proteomes" id="UP000199072">
    <property type="component" value="Unassembled WGS sequence"/>
</dbReference>
<protein>
    <recommendedName>
        <fullName evidence="3">MORN repeat variant</fullName>
    </recommendedName>
</protein>
<evidence type="ECO:0000313" key="2">
    <source>
        <dbReference type="Proteomes" id="UP000199072"/>
    </source>
</evidence>
<accession>A0A1G7LCS4</accession>